<keyword evidence="1" id="KW-0678">Repressor</keyword>
<dbReference type="EMBL" id="JBHSMC010000028">
    <property type="protein sequence ID" value="MFC5466572.1"/>
    <property type="molecule type" value="Genomic_DNA"/>
</dbReference>
<proteinExistence type="predicted"/>
<dbReference type="Gene3D" id="1.10.357.10">
    <property type="entry name" value="Tetracycline Repressor, domain 2"/>
    <property type="match status" value="1"/>
</dbReference>
<protein>
    <submittedName>
        <fullName evidence="5">TetR/AcrR family transcriptional regulator</fullName>
    </submittedName>
</protein>
<dbReference type="InterPro" id="IPR009057">
    <property type="entry name" value="Homeodomain-like_sf"/>
</dbReference>
<reference evidence="6" key="1">
    <citation type="journal article" date="2019" name="Int. J. Syst. Evol. Microbiol.">
        <title>The Global Catalogue of Microorganisms (GCM) 10K type strain sequencing project: providing services to taxonomists for standard genome sequencing and annotation.</title>
        <authorList>
            <consortium name="The Broad Institute Genomics Platform"/>
            <consortium name="The Broad Institute Genome Sequencing Center for Infectious Disease"/>
            <person name="Wu L."/>
            <person name="Ma J."/>
        </authorList>
    </citation>
    <scope>NUCLEOTIDE SEQUENCE [LARGE SCALE GENOMIC DNA]</scope>
    <source>
        <strain evidence="6">CGMCC 1.12237</strain>
    </source>
</reference>
<feature type="domain" description="HTH tetR-type" evidence="4">
    <location>
        <begin position="6"/>
        <end position="66"/>
    </location>
</feature>
<dbReference type="PROSITE" id="PS50977">
    <property type="entry name" value="HTH_TETR_2"/>
    <property type="match status" value="1"/>
</dbReference>
<dbReference type="PANTHER" id="PTHR43479:SF11">
    <property type="entry name" value="ACREF_ENVCD OPERON REPRESSOR-RELATED"/>
    <property type="match status" value="1"/>
</dbReference>
<name>A0ABW0LNJ9_9BACI</name>
<accession>A0ABW0LNJ9</accession>
<comment type="caution">
    <text evidence="5">The sequence shown here is derived from an EMBL/GenBank/DDBJ whole genome shotgun (WGS) entry which is preliminary data.</text>
</comment>
<evidence type="ECO:0000256" key="3">
    <source>
        <dbReference type="PROSITE-ProRule" id="PRU00335"/>
    </source>
</evidence>
<evidence type="ECO:0000313" key="6">
    <source>
        <dbReference type="Proteomes" id="UP001596147"/>
    </source>
</evidence>
<keyword evidence="2 3" id="KW-0238">DNA-binding</keyword>
<evidence type="ECO:0000313" key="5">
    <source>
        <dbReference type="EMBL" id="MFC5466572.1"/>
    </source>
</evidence>
<dbReference type="SUPFAM" id="SSF46689">
    <property type="entry name" value="Homeodomain-like"/>
    <property type="match status" value="1"/>
</dbReference>
<evidence type="ECO:0000256" key="2">
    <source>
        <dbReference type="ARBA" id="ARBA00023125"/>
    </source>
</evidence>
<dbReference type="InterPro" id="IPR001647">
    <property type="entry name" value="HTH_TetR"/>
</dbReference>
<dbReference type="PANTHER" id="PTHR43479">
    <property type="entry name" value="ACREF/ENVCD OPERON REPRESSOR-RELATED"/>
    <property type="match status" value="1"/>
</dbReference>
<evidence type="ECO:0000259" key="4">
    <source>
        <dbReference type="PROSITE" id="PS50977"/>
    </source>
</evidence>
<organism evidence="5 6">
    <name type="scientific">Lederbergia graminis</name>
    <dbReference type="NCBI Taxonomy" id="735518"/>
    <lineage>
        <taxon>Bacteria</taxon>
        <taxon>Bacillati</taxon>
        <taxon>Bacillota</taxon>
        <taxon>Bacilli</taxon>
        <taxon>Bacillales</taxon>
        <taxon>Bacillaceae</taxon>
        <taxon>Lederbergia</taxon>
    </lineage>
</organism>
<evidence type="ECO:0000256" key="1">
    <source>
        <dbReference type="ARBA" id="ARBA00022491"/>
    </source>
</evidence>
<feature type="DNA-binding region" description="H-T-H motif" evidence="3">
    <location>
        <begin position="29"/>
        <end position="48"/>
    </location>
</feature>
<dbReference type="InterPro" id="IPR050624">
    <property type="entry name" value="HTH-type_Tx_Regulator"/>
</dbReference>
<dbReference type="RefSeq" id="WP_382354825.1">
    <property type="nucleotide sequence ID" value="NZ_JBHSMC010000028.1"/>
</dbReference>
<dbReference type="PRINTS" id="PR00455">
    <property type="entry name" value="HTHTETR"/>
</dbReference>
<sequence>MARVRKFTTEELFQATKQGLLQFGYDSFTFSLLAEQLEVSRGTLYKYYENKEELITDYMLFEMNLFLQELREIHHHDSFDEQFDFLFDLIFKNEEIHQLIAMGNQINTNISNKANENKKELDRLHLEMYQILSGFIQNGKKEGQLKSELQDSLLLGIIFQTVAIPNHSRIPKDQWVRSIKDIIRHGMFIN</sequence>
<gene>
    <name evidence="5" type="ORF">ACFPM4_17755</name>
</gene>
<dbReference type="Proteomes" id="UP001596147">
    <property type="component" value="Unassembled WGS sequence"/>
</dbReference>
<dbReference type="SUPFAM" id="SSF48498">
    <property type="entry name" value="Tetracyclin repressor-like, C-terminal domain"/>
    <property type="match status" value="1"/>
</dbReference>
<dbReference type="Pfam" id="PF00440">
    <property type="entry name" value="TetR_N"/>
    <property type="match status" value="1"/>
</dbReference>
<dbReference type="InterPro" id="IPR036271">
    <property type="entry name" value="Tet_transcr_reg_TetR-rel_C_sf"/>
</dbReference>
<keyword evidence="6" id="KW-1185">Reference proteome</keyword>